<dbReference type="Gene3D" id="1.10.10.10">
    <property type="entry name" value="Winged helix-like DNA-binding domain superfamily/Winged helix DNA-binding domain"/>
    <property type="match status" value="1"/>
</dbReference>
<dbReference type="GO" id="GO:0051775">
    <property type="term" value="P:response to redox state"/>
    <property type="evidence" value="ECO:0007669"/>
    <property type="project" value="InterPro"/>
</dbReference>
<accession>A0A829GBS7</accession>
<dbReference type="InterPro" id="IPR036388">
    <property type="entry name" value="WH-like_DNA-bd_sf"/>
</dbReference>
<dbReference type="Pfam" id="PF06971">
    <property type="entry name" value="Put_DNA-bind_N"/>
    <property type="match status" value="1"/>
</dbReference>
<proteinExistence type="predicted"/>
<protein>
    <submittedName>
        <fullName evidence="2">Redox-sensing transcriptional repressor Rex</fullName>
    </submittedName>
</protein>
<organism evidence="2 3">
    <name type="scientific">Lacticaseibacillus paracasei subsp. paracasei Lpp123</name>
    <dbReference type="NCBI Taxonomy" id="1256201"/>
    <lineage>
        <taxon>Bacteria</taxon>
        <taxon>Bacillati</taxon>
        <taxon>Bacillota</taxon>
        <taxon>Bacilli</taxon>
        <taxon>Lactobacillales</taxon>
        <taxon>Lactobacillaceae</taxon>
        <taxon>Lacticaseibacillus</taxon>
    </lineage>
</organism>
<dbReference type="InterPro" id="IPR009718">
    <property type="entry name" value="Rex_DNA-bd_C_dom"/>
</dbReference>
<gene>
    <name evidence="2" type="ORF">Lpp123_17666</name>
</gene>
<evidence type="ECO:0000259" key="1">
    <source>
        <dbReference type="Pfam" id="PF06971"/>
    </source>
</evidence>
<dbReference type="EMBL" id="ANJW01001046">
    <property type="protein sequence ID" value="EPC48262.1"/>
    <property type="molecule type" value="Genomic_DNA"/>
</dbReference>
<dbReference type="AlphaFoldDB" id="A0A829GBS7"/>
<evidence type="ECO:0000313" key="3">
    <source>
        <dbReference type="Proteomes" id="UP000014316"/>
    </source>
</evidence>
<evidence type="ECO:0000313" key="2">
    <source>
        <dbReference type="EMBL" id="EPC48262.1"/>
    </source>
</evidence>
<reference evidence="2 3" key="1">
    <citation type="journal article" date="2013" name="PLoS ONE">
        <title>Lactobacillus paracasei comparative genomics: towards species pan-genome definition and exploitation of diversity.</title>
        <authorList>
            <person name="Smokvina T."/>
            <person name="Wels M."/>
            <person name="Polka J."/>
            <person name="Chervaux C."/>
            <person name="Brisse S."/>
            <person name="Boekhorst J."/>
            <person name="van Hylckama Vlieg J.E."/>
            <person name="Siezen R.J."/>
        </authorList>
    </citation>
    <scope>NUCLEOTIDE SEQUENCE [LARGE SCALE GENOMIC DNA]</scope>
    <source>
        <strain evidence="2 3">Lpp123</strain>
    </source>
</reference>
<comment type="caution">
    <text evidence="2">The sequence shown here is derived from an EMBL/GenBank/DDBJ whole genome shotgun (WGS) entry which is preliminary data.</text>
</comment>
<feature type="domain" description="Rex DNA-binding C-terminal" evidence="1">
    <location>
        <begin position="8"/>
        <end position="42"/>
    </location>
</feature>
<dbReference type="Proteomes" id="UP000014316">
    <property type="component" value="Unassembled WGS sequence"/>
</dbReference>
<dbReference type="GO" id="GO:0045892">
    <property type="term" value="P:negative regulation of DNA-templated transcription"/>
    <property type="evidence" value="ECO:0007669"/>
    <property type="project" value="InterPro"/>
</dbReference>
<feature type="non-terminal residue" evidence="2">
    <location>
        <position position="43"/>
    </location>
</feature>
<name>A0A829GBS7_LACPA</name>
<sequence>MVVSKQALSQATIKRIPVYYRTVKDLQQTGEKRVRSDRLSKLV</sequence>